<dbReference type="SUPFAM" id="SSF63515">
    <property type="entry name" value="Outer surface protein C (OspC)"/>
    <property type="match status" value="1"/>
</dbReference>
<proteinExistence type="inferred from homology"/>
<gene>
    <name evidence="11" type="primary">ospC_4</name>
    <name evidence="11" type="ORF">BOFE_09840</name>
</gene>
<comment type="subcellular location">
    <subcellularLocation>
        <location evidence="2">Cell outer membrane</location>
        <topology evidence="2">Lipid-anchor</topology>
    </subcellularLocation>
</comment>
<keyword evidence="6" id="KW-0564">Palmitate</keyword>
<evidence type="ECO:0000256" key="4">
    <source>
        <dbReference type="ARBA" id="ARBA00022729"/>
    </source>
</evidence>
<geneLocation type="plasmid" evidence="11 12">
    <name>p59</name>
</geneLocation>
<dbReference type="InterPro" id="IPR001800">
    <property type="entry name" value="Lipoprotein_OspC"/>
</dbReference>
<protein>
    <submittedName>
        <fullName evidence="11">Outer surface protein C</fullName>
    </submittedName>
</protein>
<evidence type="ECO:0000256" key="7">
    <source>
        <dbReference type="ARBA" id="ARBA00023237"/>
    </source>
</evidence>
<feature type="chain" id="PRO_5047473384" evidence="10">
    <location>
        <begin position="25"/>
        <end position="209"/>
    </location>
</feature>
<dbReference type="Gene3D" id="1.20.120.240">
    <property type="entry name" value="Lipoprotein, type 6"/>
    <property type="match status" value="1"/>
</dbReference>
<evidence type="ECO:0000256" key="10">
    <source>
        <dbReference type="SAM" id="SignalP"/>
    </source>
</evidence>
<dbReference type="EMBL" id="AP027072">
    <property type="protein sequence ID" value="BDU63444.1"/>
    <property type="molecule type" value="Genomic_DNA"/>
</dbReference>
<evidence type="ECO:0000256" key="8">
    <source>
        <dbReference type="ARBA" id="ARBA00023288"/>
    </source>
</evidence>
<comment type="function">
    <text evidence="1">The Vlp and Vsp proteins are antigenically distinct proteins, only one vlp or vsp gene is transcriptionally active at any one time. Switching between these genes is a mechanism of host immune response evasion.</text>
</comment>
<accession>A0ABM8DLI2</accession>
<sequence>MKRITLSALLMTLFLLIGCNNGGAKEGAAIKADGSVIDLKKVSTDIENAVAFAASVKEVRILVKSVDELAKAIGKKIKDADTLDTDNADHNGSLLAGAFQIISTVKTKLGDLEQTVGLPNELKQKITDSKTKTDTFLGKLKTNHSDLGKEGATDEHAKKAIGQKDGDKGAKELDELHTAIGVLVEAANDAVTSAITALTPAKAATSKDK</sequence>
<dbReference type="Pfam" id="PF01441">
    <property type="entry name" value="Lipoprotein_6"/>
    <property type="match status" value="1"/>
</dbReference>
<evidence type="ECO:0000256" key="1">
    <source>
        <dbReference type="ARBA" id="ARBA00003932"/>
    </source>
</evidence>
<keyword evidence="11" id="KW-0614">Plasmid</keyword>
<dbReference type="InterPro" id="IPR036437">
    <property type="entry name" value="OspC-like_sf"/>
</dbReference>
<reference evidence="11 12" key="1">
    <citation type="submission" date="2022-11" db="EMBL/GenBank/DDBJ databases">
        <title>Genome sequence of clinical isolate of the human pathogenic Borrelia fainii.</title>
        <authorList>
            <person name="Itokawa K."/>
            <person name="Sato K."/>
            <person name="Qiu Y."/>
        </authorList>
    </citation>
    <scope>NUCLEOTIDE SEQUENCE [LARGE SCALE GENOMIC DNA]</scope>
    <source>
        <strain evidence="11 12">Qtaro</strain>
        <plasmid evidence="11 12">p59</plasmid>
    </source>
</reference>
<keyword evidence="12" id="KW-1185">Reference proteome</keyword>
<name>A0ABM8DLI2_9SPIR</name>
<dbReference type="RefSeq" id="WP_281862334.1">
    <property type="nucleotide sequence ID" value="NZ_AP027072.1"/>
</dbReference>
<comment type="similarity">
    <text evidence="3">Belongs to the variable small protein (Vsp) family.</text>
</comment>
<evidence type="ECO:0000313" key="12">
    <source>
        <dbReference type="Proteomes" id="UP001317516"/>
    </source>
</evidence>
<evidence type="ECO:0000256" key="6">
    <source>
        <dbReference type="ARBA" id="ARBA00023139"/>
    </source>
</evidence>
<evidence type="ECO:0000256" key="2">
    <source>
        <dbReference type="ARBA" id="ARBA00004459"/>
    </source>
</evidence>
<feature type="region of interest" description="Disordered" evidence="9">
    <location>
        <begin position="145"/>
        <end position="166"/>
    </location>
</feature>
<keyword evidence="7" id="KW-0998">Cell outer membrane</keyword>
<keyword evidence="5" id="KW-0472">Membrane</keyword>
<evidence type="ECO:0000313" key="11">
    <source>
        <dbReference type="EMBL" id="BDU63444.1"/>
    </source>
</evidence>
<dbReference type="Proteomes" id="UP001317516">
    <property type="component" value="Plasmid p59"/>
</dbReference>
<evidence type="ECO:0000256" key="5">
    <source>
        <dbReference type="ARBA" id="ARBA00023136"/>
    </source>
</evidence>
<evidence type="ECO:0000256" key="9">
    <source>
        <dbReference type="SAM" id="MobiDB-lite"/>
    </source>
</evidence>
<organism evidence="11 12">
    <name type="scientific">Candidatus Borrelia fainii</name>
    <dbReference type="NCBI Taxonomy" id="2518322"/>
    <lineage>
        <taxon>Bacteria</taxon>
        <taxon>Pseudomonadati</taxon>
        <taxon>Spirochaetota</taxon>
        <taxon>Spirochaetia</taxon>
        <taxon>Spirochaetales</taxon>
        <taxon>Borreliaceae</taxon>
        <taxon>Borrelia</taxon>
    </lineage>
</organism>
<evidence type="ECO:0000256" key="3">
    <source>
        <dbReference type="ARBA" id="ARBA00008719"/>
    </source>
</evidence>
<keyword evidence="4 10" id="KW-0732">Signal</keyword>
<keyword evidence="8" id="KW-0449">Lipoprotein</keyword>
<feature type="signal peptide" evidence="10">
    <location>
        <begin position="1"/>
        <end position="24"/>
    </location>
</feature>
<dbReference type="PROSITE" id="PS51257">
    <property type="entry name" value="PROKAR_LIPOPROTEIN"/>
    <property type="match status" value="1"/>
</dbReference>